<dbReference type="AlphaFoldDB" id="A0AAV7NX92"/>
<keyword evidence="2" id="KW-1185">Reference proteome</keyword>
<name>A0AAV7NX92_PLEWA</name>
<organism evidence="1 2">
    <name type="scientific">Pleurodeles waltl</name>
    <name type="common">Iberian ribbed newt</name>
    <dbReference type="NCBI Taxonomy" id="8319"/>
    <lineage>
        <taxon>Eukaryota</taxon>
        <taxon>Metazoa</taxon>
        <taxon>Chordata</taxon>
        <taxon>Craniata</taxon>
        <taxon>Vertebrata</taxon>
        <taxon>Euteleostomi</taxon>
        <taxon>Amphibia</taxon>
        <taxon>Batrachia</taxon>
        <taxon>Caudata</taxon>
        <taxon>Salamandroidea</taxon>
        <taxon>Salamandridae</taxon>
        <taxon>Pleurodelinae</taxon>
        <taxon>Pleurodeles</taxon>
    </lineage>
</organism>
<comment type="caution">
    <text evidence="1">The sequence shown here is derived from an EMBL/GenBank/DDBJ whole genome shotgun (WGS) entry which is preliminary data.</text>
</comment>
<protein>
    <submittedName>
        <fullName evidence="1">Uncharacterized protein</fullName>
    </submittedName>
</protein>
<gene>
    <name evidence="1" type="ORF">NDU88_007184</name>
</gene>
<proteinExistence type="predicted"/>
<accession>A0AAV7NX92</accession>
<reference evidence="1" key="1">
    <citation type="journal article" date="2022" name="bioRxiv">
        <title>Sequencing and chromosome-scale assembly of the giantPleurodeles waltlgenome.</title>
        <authorList>
            <person name="Brown T."/>
            <person name="Elewa A."/>
            <person name="Iarovenko S."/>
            <person name="Subramanian E."/>
            <person name="Araus A.J."/>
            <person name="Petzold A."/>
            <person name="Susuki M."/>
            <person name="Suzuki K.-i.T."/>
            <person name="Hayashi T."/>
            <person name="Toyoda A."/>
            <person name="Oliveira C."/>
            <person name="Osipova E."/>
            <person name="Leigh N.D."/>
            <person name="Simon A."/>
            <person name="Yun M.H."/>
        </authorList>
    </citation>
    <scope>NUCLEOTIDE SEQUENCE</scope>
    <source>
        <strain evidence="1">20211129_DDA</strain>
        <tissue evidence="1">Liver</tissue>
    </source>
</reference>
<evidence type="ECO:0000313" key="2">
    <source>
        <dbReference type="Proteomes" id="UP001066276"/>
    </source>
</evidence>
<evidence type="ECO:0000313" key="1">
    <source>
        <dbReference type="EMBL" id="KAJ1118998.1"/>
    </source>
</evidence>
<dbReference type="EMBL" id="JANPWB010000012">
    <property type="protein sequence ID" value="KAJ1118998.1"/>
    <property type="molecule type" value="Genomic_DNA"/>
</dbReference>
<dbReference type="Proteomes" id="UP001066276">
    <property type="component" value="Chromosome 8"/>
</dbReference>
<sequence>MPLSGSIGVSTLGETGVIASTGAAADTRLRSPPLSRLHCRPLSYPLWQRLVTAGRGRYQNGRLANRQSPCNIRQKSAPSGVPWIGGRSVALPSVEAVALGCLRLDCRARVQEPFVYTTAILGGIYTPR</sequence>